<dbReference type="SUPFAM" id="SSF54001">
    <property type="entry name" value="Cysteine proteinases"/>
    <property type="match status" value="1"/>
</dbReference>
<dbReference type="RefSeq" id="XP_003870774.1">
    <property type="nucleotide sequence ID" value="XM_003870725.1"/>
</dbReference>
<dbReference type="Proteomes" id="UP000005018">
    <property type="component" value="Chromosome 6"/>
</dbReference>
<keyword evidence="5 6" id="KW-0788">Thiol protease</keyword>
<evidence type="ECO:0000256" key="2">
    <source>
        <dbReference type="ARBA" id="ARBA00022670"/>
    </source>
</evidence>
<dbReference type="GO" id="GO:0005829">
    <property type="term" value="C:cytosol"/>
    <property type="evidence" value="ECO:0007669"/>
    <property type="project" value="TreeGrafter"/>
</dbReference>
<keyword evidence="10" id="KW-1185">Reference proteome</keyword>
<dbReference type="PANTHER" id="PTHR24006:SF687">
    <property type="entry name" value="UBIQUITIN CARBOXYL-TERMINAL HYDROLASE 10"/>
    <property type="match status" value="1"/>
</dbReference>
<feature type="compositionally biased region" description="Low complexity" evidence="7">
    <location>
        <begin position="41"/>
        <end position="59"/>
    </location>
</feature>
<dbReference type="EMBL" id="HE681724">
    <property type="protein sequence ID" value="CCG24646.1"/>
    <property type="molecule type" value="Genomic_DNA"/>
</dbReference>
<sequence>MIPPAFTPQPPTLLQPHHQPPQIPIPVPPSNAHAHAHAHAQSHPQSHPHQPQSQSQHQAYPLSSIQSQPDTEASSSSGDHIKSETPANTTKTLSNPTLSPSSTPQQSQDINSSTNTSKENTKHTSEDEVIPQQNEPESKKQVVAAPTLNGHKETKKTETVEAQFPLYINETKQNFSNTFPITEENRELNDIDRLNNLNNNVSRENKVIICPIYTKVFDLNNSETYITNGKDIKEEEMNKGGLQAQSTVQPAQPPSTNWASILQSSAPQVPARKITKPKATTIKAGAAAVIPAIKSKPPTPDFDFSSESTHPLGILLLKVMFDSNYSLSNDFPVFDIKPKGLTNTGNICFMNSILQSLLYCKPFNKLLKLIETKSIGDLVISSQPLIDTTIKLFNEFKPSDNKLPVSIEPFYSALSKHKNFQHLKWGQQEDAEEFLGYYLDALNEEMIGALKKLNTPQVDQLIQSYTQDDVAKFKYNVKTCIKRIKKDEQEDEESEWNEVGSKKNITKIEVDPTPLNMIFGGEFKSVITIPKVSSTFQKSITLDPFQHVQLDISNSNSIEEAFIHLNELETISYKGNNNKEVEVKKQTFIEKLPQVLIIHLKRFSYSKDQENAIEKLAKNISYDHTLTIPNEILSQPQGVTSNQYQLISVVYHHGSSADAGHYTSDTFDFENNQWWEIDDTIVKPIKDDEVLSSGINNAYILLYSKI</sequence>
<dbReference type="EC" id="3.4.19.12" evidence="6"/>
<gene>
    <name evidence="9" type="ORF">CORT_0F04220</name>
</gene>
<comment type="similarity">
    <text evidence="6">Belongs to the peptidase C19 family.</text>
</comment>
<feature type="region of interest" description="Disordered" evidence="7">
    <location>
        <begin position="1"/>
        <end position="142"/>
    </location>
</feature>
<evidence type="ECO:0000313" key="10">
    <source>
        <dbReference type="Proteomes" id="UP000005018"/>
    </source>
</evidence>
<keyword evidence="3 6" id="KW-0833">Ubl conjugation pathway</keyword>
<comment type="catalytic activity">
    <reaction evidence="1 6">
        <text>Thiol-dependent hydrolysis of ester, thioester, amide, peptide and isopeptide bonds formed by the C-terminal Gly of ubiquitin (a 76-residue protein attached to proteins as an intracellular targeting signal).</text>
        <dbReference type="EC" id="3.4.19.12"/>
    </reaction>
</comment>
<keyword evidence="2 6" id="KW-0645">Protease</keyword>
<dbReference type="GO" id="GO:0005634">
    <property type="term" value="C:nucleus"/>
    <property type="evidence" value="ECO:0007669"/>
    <property type="project" value="TreeGrafter"/>
</dbReference>
<dbReference type="eggNOG" id="KOG1871">
    <property type="taxonomic scope" value="Eukaryota"/>
</dbReference>
<feature type="compositionally biased region" description="Pro residues" evidence="7">
    <location>
        <begin position="1"/>
        <end position="29"/>
    </location>
</feature>
<evidence type="ECO:0000313" key="9">
    <source>
        <dbReference type="EMBL" id="CCG24646.1"/>
    </source>
</evidence>
<protein>
    <recommendedName>
        <fullName evidence="6">Ubiquitin carboxyl-terminal hydrolase</fullName>
        <ecNumber evidence="6">3.4.19.12</ecNumber>
    </recommendedName>
</protein>
<dbReference type="KEGG" id="cot:CORT_0F04220"/>
<dbReference type="InterPro" id="IPR001394">
    <property type="entry name" value="Peptidase_C19_UCH"/>
</dbReference>
<feature type="compositionally biased region" description="Low complexity" evidence="7">
    <location>
        <begin position="88"/>
        <end position="108"/>
    </location>
</feature>
<evidence type="ECO:0000256" key="5">
    <source>
        <dbReference type="ARBA" id="ARBA00022807"/>
    </source>
</evidence>
<evidence type="ECO:0000256" key="6">
    <source>
        <dbReference type="RuleBase" id="RU366025"/>
    </source>
</evidence>
<dbReference type="PROSITE" id="PS00972">
    <property type="entry name" value="USP_1"/>
    <property type="match status" value="1"/>
</dbReference>
<accession>H8X9I0</accession>
<dbReference type="GO" id="GO:0004843">
    <property type="term" value="F:cysteine-type deubiquitinase activity"/>
    <property type="evidence" value="ECO:0007669"/>
    <property type="project" value="UniProtKB-UniRule"/>
</dbReference>
<dbReference type="InterPro" id="IPR018200">
    <property type="entry name" value="USP_CS"/>
</dbReference>
<reference evidence="9 10" key="1">
    <citation type="journal article" date="2012" name="PLoS ONE">
        <title>Sequence and analysis of the genome of the pathogenic yeast Candida orthopsilosis.</title>
        <authorList>
            <person name="Riccombeni A."/>
            <person name="Vidanes G."/>
            <person name="Proux-Wera E."/>
            <person name="Wolfe K.H."/>
            <person name="Butler G."/>
        </authorList>
    </citation>
    <scope>NUCLEOTIDE SEQUENCE [LARGE SCALE GENOMIC DNA]</scope>
    <source>
        <strain evidence="9 10">Co 90-125</strain>
    </source>
</reference>
<keyword evidence="4 6" id="KW-0378">Hydrolase</keyword>
<feature type="compositionally biased region" description="Polar residues" evidence="7">
    <location>
        <begin position="109"/>
        <end position="118"/>
    </location>
</feature>
<dbReference type="GO" id="GO:0006508">
    <property type="term" value="P:proteolysis"/>
    <property type="evidence" value="ECO:0007669"/>
    <property type="project" value="UniProtKB-KW"/>
</dbReference>
<dbReference type="PANTHER" id="PTHR24006">
    <property type="entry name" value="UBIQUITIN CARBOXYL-TERMINAL HYDROLASE"/>
    <property type="match status" value="1"/>
</dbReference>
<dbReference type="HOGENOM" id="CLU_008279_4_0_1"/>
<dbReference type="PROSITE" id="PS00973">
    <property type="entry name" value="USP_2"/>
    <property type="match status" value="1"/>
</dbReference>
<proteinExistence type="inferred from homology"/>
<dbReference type="Pfam" id="PF00443">
    <property type="entry name" value="UCH"/>
    <property type="match status" value="1"/>
</dbReference>
<evidence type="ECO:0000256" key="4">
    <source>
        <dbReference type="ARBA" id="ARBA00022801"/>
    </source>
</evidence>
<evidence type="ECO:0000256" key="3">
    <source>
        <dbReference type="ARBA" id="ARBA00022786"/>
    </source>
</evidence>
<dbReference type="GeneID" id="14541572"/>
<dbReference type="AlphaFoldDB" id="H8X9I0"/>
<dbReference type="InterPro" id="IPR050164">
    <property type="entry name" value="Peptidase_C19"/>
</dbReference>
<name>H8X9I0_CANO9</name>
<dbReference type="InterPro" id="IPR038765">
    <property type="entry name" value="Papain-like_cys_pep_sf"/>
</dbReference>
<dbReference type="GO" id="GO:0016579">
    <property type="term" value="P:protein deubiquitination"/>
    <property type="evidence" value="ECO:0007669"/>
    <property type="project" value="InterPro"/>
</dbReference>
<feature type="domain" description="USP" evidence="8">
    <location>
        <begin position="339"/>
        <end position="706"/>
    </location>
</feature>
<evidence type="ECO:0000256" key="1">
    <source>
        <dbReference type="ARBA" id="ARBA00000707"/>
    </source>
</evidence>
<evidence type="ECO:0000259" key="8">
    <source>
        <dbReference type="PROSITE" id="PS50235"/>
    </source>
</evidence>
<evidence type="ECO:0000256" key="7">
    <source>
        <dbReference type="SAM" id="MobiDB-lite"/>
    </source>
</evidence>
<dbReference type="OrthoDB" id="429671at2759"/>
<dbReference type="InterPro" id="IPR028889">
    <property type="entry name" value="USP"/>
</dbReference>
<organism evidence="9 10">
    <name type="scientific">Candida orthopsilosis (strain 90-125)</name>
    <name type="common">Yeast</name>
    <dbReference type="NCBI Taxonomy" id="1136231"/>
    <lineage>
        <taxon>Eukaryota</taxon>
        <taxon>Fungi</taxon>
        <taxon>Dikarya</taxon>
        <taxon>Ascomycota</taxon>
        <taxon>Saccharomycotina</taxon>
        <taxon>Pichiomycetes</taxon>
        <taxon>Debaryomycetaceae</taxon>
        <taxon>Candida/Lodderomyces clade</taxon>
        <taxon>Candida</taxon>
    </lineage>
</organism>
<dbReference type="Gene3D" id="3.90.70.10">
    <property type="entry name" value="Cysteine proteinases"/>
    <property type="match status" value="1"/>
</dbReference>
<feature type="compositionally biased region" description="Polar residues" evidence="7">
    <location>
        <begin position="61"/>
        <end position="78"/>
    </location>
</feature>
<dbReference type="PROSITE" id="PS50235">
    <property type="entry name" value="USP_3"/>
    <property type="match status" value="1"/>
</dbReference>